<organism evidence="2 3">
    <name type="scientific">Frondihabitans cladoniiphilus</name>
    <dbReference type="NCBI Taxonomy" id="715785"/>
    <lineage>
        <taxon>Bacteria</taxon>
        <taxon>Bacillati</taxon>
        <taxon>Actinomycetota</taxon>
        <taxon>Actinomycetes</taxon>
        <taxon>Micrococcales</taxon>
        <taxon>Microbacteriaceae</taxon>
        <taxon>Frondihabitans</taxon>
    </lineage>
</organism>
<accession>A0ABP8W7I3</accession>
<evidence type="ECO:0000259" key="1">
    <source>
        <dbReference type="Pfam" id="PF03992"/>
    </source>
</evidence>
<dbReference type="Gene3D" id="3.30.70.100">
    <property type="match status" value="1"/>
</dbReference>
<gene>
    <name evidence="2" type="ORF">GCM10025780_30990</name>
</gene>
<dbReference type="Proteomes" id="UP001501295">
    <property type="component" value="Unassembled WGS sequence"/>
</dbReference>
<comment type="caution">
    <text evidence="2">The sequence shown here is derived from an EMBL/GenBank/DDBJ whole genome shotgun (WGS) entry which is preliminary data.</text>
</comment>
<feature type="domain" description="ABM" evidence="1">
    <location>
        <begin position="1"/>
        <end position="68"/>
    </location>
</feature>
<keyword evidence="3" id="KW-1185">Reference proteome</keyword>
<evidence type="ECO:0000313" key="3">
    <source>
        <dbReference type="Proteomes" id="UP001501295"/>
    </source>
</evidence>
<dbReference type="RefSeq" id="WP_345376837.1">
    <property type="nucleotide sequence ID" value="NZ_BAABLM010000009.1"/>
</dbReference>
<dbReference type="InterPro" id="IPR007138">
    <property type="entry name" value="ABM_dom"/>
</dbReference>
<sequence length="106" mass="11493">MIVAHMEYTYPVDKDAEMRALVPDVDAFSRQFEGNEHFQLSFADDRPGVLLGVEVWRDAATLNAHVAVAHDAPELAAWHALTTGMSISLFTATPLDVAELRAGAAA</sequence>
<proteinExistence type="predicted"/>
<dbReference type="EMBL" id="BAABLM010000009">
    <property type="protein sequence ID" value="GAA4683125.1"/>
    <property type="molecule type" value="Genomic_DNA"/>
</dbReference>
<evidence type="ECO:0000313" key="2">
    <source>
        <dbReference type="EMBL" id="GAA4683125.1"/>
    </source>
</evidence>
<dbReference type="Pfam" id="PF03992">
    <property type="entry name" value="ABM"/>
    <property type="match status" value="1"/>
</dbReference>
<dbReference type="SUPFAM" id="SSF54909">
    <property type="entry name" value="Dimeric alpha+beta barrel"/>
    <property type="match status" value="1"/>
</dbReference>
<dbReference type="InterPro" id="IPR011008">
    <property type="entry name" value="Dimeric_a/b-barrel"/>
</dbReference>
<name>A0ABP8W7I3_9MICO</name>
<reference evidence="3" key="1">
    <citation type="journal article" date="2019" name="Int. J. Syst. Evol. Microbiol.">
        <title>The Global Catalogue of Microorganisms (GCM) 10K type strain sequencing project: providing services to taxonomists for standard genome sequencing and annotation.</title>
        <authorList>
            <consortium name="The Broad Institute Genomics Platform"/>
            <consortium name="The Broad Institute Genome Sequencing Center for Infectious Disease"/>
            <person name="Wu L."/>
            <person name="Ma J."/>
        </authorList>
    </citation>
    <scope>NUCLEOTIDE SEQUENCE [LARGE SCALE GENOMIC DNA]</scope>
    <source>
        <strain evidence="3">JCM 18956</strain>
    </source>
</reference>
<protein>
    <recommendedName>
        <fullName evidence="1">ABM domain-containing protein</fullName>
    </recommendedName>
</protein>